<dbReference type="OrthoDB" id="2112249at2"/>
<name>D5XCD1_THEPJ</name>
<feature type="signal peptide" evidence="1">
    <location>
        <begin position="1"/>
        <end position="29"/>
    </location>
</feature>
<dbReference type="eggNOG" id="ENOG5033E9W">
    <property type="taxonomic scope" value="Bacteria"/>
</dbReference>
<dbReference type="STRING" id="635013.TherJR_2750"/>
<sequence precursor="true">MNMKRGKIILLLSLCLIIASIGVTSAAYAGKKKFNWLATFETIEKSKVGIERYKNETKVKINDLNEKVDANQDIWVTITFAKPLNKQQVEDLINRYNIKIDHLIARAMERKTGLRGTLIVTTPDSDRIDPVLSENEADLKGFIEAVGYVPNKKLRELSEDKLLFVVDPSADDYFVDNPKKKCLKGLFWELEDYGMIVD</sequence>
<accession>D5XCD1</accession>
<evidence type="ECO:0000313" key="2">
    <source>
        <dbReference type="EMBL" id="ADG83583.1"/>
    </source>
</evidence>
<dbReference type="KEGG" id="tjr:TherJR_2750"/>
<evidence type="ECO:0000256" key="1">
    <source>
        <dbReference type="SAM" id="SignalP"/>
    </source>
</evidence>
<feature type="chain" id="PRO_5003080065" evidence="1">
    <location>
        <begin position="30"/>
        <end position="198"/>
    </location>
</feature>
<dbReference type="RefSeq" id="WP_013121573.1">
    <property type="nucleotide sequence ID" value="NC_014152.1"/>
</dbReference>
<keyword evidence="3" id="KW-1185">Reference proteome</keyword>
<gene>
    <name evidence="2" type="ordered locus">TherJR_2750</name>
</gene>
<organism evidence="2 3">
    <name type="scientific">Thermincola potens (strain JR)</name>
    <dbReference type="NCBI Taxonomy" id="635013"/>
    <lineage>
        <taxon>Bacteria</taxon>
        <taxon>Bacillati</taxon>
        <taxon>Bacillota</taxon>
        <taxon>Clostridia</taxon>
        <taxon>Eubacteriales</taxon>
        <taxon>Thermincolaceae</taxon>
        <taxon>Thermincola</taxon>
    </lineage>
</organism>
<dbReference type="AlphaFoldDB" id="D5XCD1"/>
<protein>
    <submittedName>
        <fullName evidence="2">Uncharacterized protein</fullName>
    </submittedName>
</protein>
<dbReference type="EMBL" id="CP002028">
    <property type="protein sequence ID" value="ADG83583.1"/>
    <property type="molecule type" value="Genomic_DNA"/>
</dbReference>
<dbReference type="Proteomes" id="UP000002377">
    <property type="component" value="Chromosome"/>
</dbReference>
<evidence type="ECO:0000313" key="3">
    <source>
        <dbReference type="Proteomes" id="UP000002377"/>
    </source>
</evidence>
<dbReference type="HOGENOM" id="CLU_1168732_0_0_9"/>
<reference evidence="2 3" key="1">
    <citation type="submission" date="2010-05" db="EMBL/GenBank/DDBJ databases">
        <title>Complete sequence of Thermincola sp. JR.</title>
        <authorList>
            <consortium name="US DOE Joint Genome Institute"/>
            <person name="Lucas S."/>
            <person name="Copeland A."/>
            <person name="Lapidus A."/>
            <person name="Cheng J.-F."/>
            <person name="Bruce D."/>
            <person name="Goodwin L."/>
            <person name="Pitluck S."/>
            <person name="Chertkov O."/>
            <person name="Detter J.C."/>
            <person name="Han C."/>
            <person name="Tapia R."/>
            <person name="Land M."/>
            <person name="Hauser L."/>
            <person name="Kyrpides N."/>
            <person name="Mikhailova N."/>
            <person name="Hazen T.C."/>
            <person name="Woyke T."/>
        </authorList>
    </citation>
    <scope>NUCLEOTIDE SEQUENCE [LARGE SCALE GENOMIC DNA]</scope>
    <source>
        <strain evidence="2 3">JR</strain>
    </source>
</reference>
<keyword evidence="1" id="KW-0732">Signal</keyword>
<proteinExistence type="predicted"/>